<proteinExistence type="predicted"/>
<dbReference type="EMBL" id="AZBU02000001">
    <property type="protein sequence ID" value="TMS37447.1"/>
    <property type="molecule type" value="Genomic_DNA"/>
</dbReference>
<gene>
    <name evidence="2" type="ORF">L596_004377</name>
</gene>
<name>A0A4U8UZ74_STECR</name>
<reference evidence="2 3" key="2">
    <citation type="journal article" date="2019" name="G3 (Bethesda)">
        <title>Hybrid Assembly of the Genome of the Entomopathogenic Nematode Steinernema carpocapsae Identifies the X-Chromosome.</title>
        <authorList>
            <person name="Serra L."/>
            <person name="Macchietto M."/>
            <person name="Macias-Munoz A."/>
            <person name="McGill C.J."/>
            <person name="Rodriguez I.M."/>
            <person name="Rodriguez B."/>
            <person name="Murad R."/>
            <person name="Mortazavi A."/>
        </authorList>
    </citation>
    <scope>NUCLEOTIDE SEQUENCE [LARGE SCALE GENOMIC DNA]</scope>
    <source>
        <strain evidence="2 3">ALL</strain>
    </source>
</reference>
<keyword evidence="3" id="KW-1185">Reference proteome</keyword>
<feature type="region of interest" description="Disordered" evidence="1">
    <location>
        <begin position="97"/>
        <end position="118"/>
    </location>
</feature>
<feature type="region of interest" description="Disordered" evidence="1">
    <location>
        <begin position="32"/>
        <end position="66"/>
    </location>
</feature>
<sequence length="1008" mass="112995">MTIPSNVDTDIPATRPAAVVYRERRFFREIRCTHPPPLEQPPPCPVDEGKSDATTPHNGTPVAESEIESRSLVCGAAFQEAANDVITDLIGQVLPESPSERRPRIKNPSKRSSLLRSSSVDAHEFLPSNEMHDQDVEVVNHRHVIAEHPPEVQKVEEILVGCSAFARSSTAEQVVLEAKQSSELIEDAEELVQKFEIVSEEDVFKVPDLRRTHEVEQVSLHDLVTVQHILEEASSLNATPLDEKMARQQMQQDLFETPKEPRDHFQFNEETTETAQVEMDTLDDVTVSPYSHSESNSLSEVLYEVPHEEALKRNAHLDIESRGEEVVENGVNVGGSTAIMSAKENYLPEKSDENVFDGSARINETVVVPEEAHFASSEPEDFADFRADWPTEGDAAETVTVSSVFSKESSVETVIEASFYVPPAECAAVEQANDIATPKEAEYEQQNISVHALEKTPEIAEYKLSFAAPRAAPEELIYCHPPIRSPINLISRKPFSTANLSYQTCSTTIIPCPDEESRLMTESSDVRTDPEHTVDVDEEFEEIGDDEFERAEQEVIYDNSFVPQENTYDDLPTSASSPLAGSSGDATMRAEAPPSPPGPRSVSPMLTLGRQRQMELGVTLHEEDEIAYEEQEYKKHKRFQEVYSPPEIPEISIDLVDTSPESGGGHLYEDDEHIYEEIDDYASVSSNKQNADVVYSEPPVTELPAENGTITENHYEEPSVSTLPQRPLREHEYAMPEVVEEKREEHEYSKLPYAVCGHQADRLEKINHIPSELSYSTSSLPHTTNSYAEESKRRVSNEYDIPSDIGFDGEKVYYRNIYEDLEVPQSDGPDLRREEPSKERFPYYVESDYTTHAIRRMSRYNSWSQVTAPIGNNLCSAKSMEYITRDRYEPQTNVYHTEPAKSHSSSTLPRGFRQTVEIVKPAEPKRAIYMPKPVSRVTSPAEQIVPSQPQNTASWLASEPTGHHHAEATRPPPLDLSQSHRRVTAPASPHFSVASCCFPTAVILLSAL</sequence>
<evidence type="ECO:0000256" key="1">
    <source>
        <dbReference type="SAM" id="MobiDB-lite"/>
    </source>
</evidence>
<feature type="region of interest" description="Disordered" evidence="1">
    <location>
        <begin position="953"/>
        <end position="982"/>
    </location>
</feature>
<reference evidence="2 3" key="1">
    <citation type="journal article" date="2015" name="Genome Biol.">
        <title>Comparative genomics of Steinernema reveals deeply conserved gene regulatory networks.</title>
        <authorList>
            <person name="Dillman A.R."/>
            <person name="Macchietto M."/>
            <person name="Porter C.F."/>
            <person name="Rogers A."/>
            <person name="Williams B."/>
            <person name="Antoshechkin I."/>
            <person name="Lee M.M."/>
            <person name="Goodwin Z."/>
            <person name="Lu X."/>
            <person name="Lewis E.E."/>
            <person name="Goodrich-Blair H."/>
            <person name="Stock S.P."/>
            <person name="Adams B.J."/>
            <person name="Sternberg P.W."/>
            <person name="Mortazavi A."/>
        </authorList>
    </citation>
    <scope>NUCLEOTIDE SEQUENCE [LARGE SCALE GENOMIC DNA]</scope>
    <source>
        <strain evidence="2 3">ALL</strain>
    </source>
</reference>
<feature type="region of interest" description="Disordered" evidence="1">
    <location>
        <begin position="561"/>
        <end position="605"/>
    </location>
</feature>
<dbReference type="AlphaFoldDB" id="A0A4U8UZ74"/>
<evidence type="ECO:0000313" key="2">
    <source>
        <dbReference type="EMBL" id="TMS37447.1"/>
    </source>
</evidence>
<evidence type="ECO:0000313" key="3">
    <source>
        <dbReference type="Proteomes" id="UP000298663"/>
    </source>
</evidence>
<organism evidence="2 3">
    <name type="scientific">Steinernema carpocapsae</name>
    <name type="common">Entomopathogenic nematode</name>
    <dbReference type="NCBI Taxonomy" id="34508"/>
    <lineage>
        <taxon>Eukaryota</taxon>
        <taxon>Metazoa</taxon>
        <taxon>Ecdysozoa</taxon>
        <taxon>Nematoda</taxon>
        <taxon>Chromadorea</taxon>
        <taxon>Rhabditida</taxon>
        <taxon>Tylenchina</taxon>
        <taxon>Panagrolaimomorpha</taxon>
        <taxon>Strongyloidoidea</taxon>
        <taxon>Steinernematidae</taxon>
        <taxon>Steinernema</taxon>
    </lineage>
</organism>
<accession>A0A4U8UZ74</accession>
<comment type="caution">
    <text evidence="2">The sequence shown here is derived from an EMBL/GenBank/DDBJ whole genome shotgun (WGS) entry which is preliminary data.</text>
</comment>
<dbReference type="EMBL" id="CM016762">
    <property type="protein sequence ID" value="TMS37447.1"/>
    <property type="molecule type" value="Genomic_DNA"/>
</dbReference>
<feature type="compositionally biased region" description="Pro residues" evidence="1">
    <location>
        <begin position="34"/>
        <end position="45"/>
    </location>
</feature>
<protein>
    <submittedName>
        <fullName evidence="2">Uncharacterized protein</fullName>
    </submittedName>
</protein>
<dbReference type="Proteomes" id="UP000298663">
    <property type="component" value="Chromosome X"/>
</dbReference>